<evidence type="ECO:0000313" key="1">
    <source>
        <dbReference type="EMBL" id="KUG16459.1"/>
    </source>
</evidence>
<comment type="caution">
    <text evidence="1">The sequence shown here is derived from an EMBL/GenBank/DDBJ whole genome shotgun (WGS) entry which is preliminary data.</text>
</comment>
<accession>A0A0W8F6F0</accession>
<proteinExistence type="predicted"/>
<protein>
    <submittedName>
        <fullName evidence="1">Uncharacterized protein</fullName>
    </submittedName>
</protein>
<dbReference type="EMBL" id="LNQE01001496">
    <property type="protein sequence ID" value="KUG16459.1"/>
    <property type="molecule type" value="Genomic_DNA"/>
</dbReference>
<dbReference type="AlphaFoldDB" id="A0A0W8F6F0"/>
<name>A0A0W8F6F0_9ZZZZ</name>
<gene>
    <name evidence="1" type="ORF">ASZ90_013855</name>
</gene>
<reference evidence="1" key="1">
    <citation type="journal article" date="2015" name="Proc. Natl. Acad. Sci. U.S.A.">
        <title>Networks of energetic and metabolic interactions define dynamics in microbial communities.</title>
        <authorList>
            <person name="Embree M."/>
            <person name="Liu J.K."/>
            <person name="Al-Bassam M.M."/>
            <person name="Zengler K."/>
        </authorList>
    </citation>
    <scope>NUCLEOTIDE SEQUENCE</scope>
</reference>
<organism evidence="1">
    <name type="scientific">hydrocarbon metagenome</name>
    <dbReference type="NCBI Taxonomy" id="938273"/>
    <lineage>
        <taxon>unclassified sequences</taxon>
        <taxon>metagenomes</taxon>
        <taxon>ecological metagenomes</taxon>
    </lineage>
</organism>
<sequence length="42" mass="4572">MSFDLKKICCSEPGESALIVAAWISENDSKPAPPEKDIKIPL</sequence>